<evidence type="ECO:0000313" key="2">
    <source>
        <dbReference type="Proteomes" id="UP001162164"/>
    </source>
</evidence>
<dbReference type="EMBL" id="JAPWTJ010000169">
    <property type="protein sequence ID" value="KAJ8981721.1"/>
    <property type="molecule type" value="Genomic_DNA"/>
</dbReference>
<protein>
    <submittedName>
        <fullName evidence="1">Uncharacterized protein</fullName>
    </submittedName>
</protein>
<accession>A0ABQ9JTW1</accession>
<reference evidence="1" key="1">
    <citation type="journal article" date="2023" name="Insect Mol. Biol.">
        <title>Genome sequencing provides insights into the evolution of gene families encoding plant cell wall-degrading enzymes in longhorned beetles.</title>
        <authorList>
            <person name="Shin N.R."/>
            <person name="Okamura Y."/>
            <person name="Kirsch R."/>
            <person name="Pauchet Y."/>
        </authorList>
    </citation>
    <scope>NUCLEOTIDE SEQUENCE</scope>
    <source>
        <strain evidence="1">MMC_N1</strain>
    </source>
</reference>
<dbReference type="InterPro" id="IPR032675">
    <property type="entry name" value="LRR_dom_sf"/>
</dbReference>
<dbReference type="PANTHER" id="PTHR24114:SF2">
    <property type="entry name" value="F-BOX DOMAIN-CONTAINING PROTEIN-RELATED"/>
    <property type="match status" value="1"/>
</dbReference>
<gene>
    <name evidence="1" type="ORF">NQ317_003786</name>
</gene>
<name>A0ABQ9JTW1_9CUCU</name>
<keyword evidence="2" id="KW-1185">Reference proteome</keyword>
<dbReference type="InterPro" id="IPR001611">
    <property type="entry name" value="Leu-rich_rpt"/>
</dbReference>
<proteinExistence type="predicted"/>
<evidence type="ECO:0000313" key="1">
    <source>
        <dbReference type="EMBL" id="KAJ8981721.1"/>
    </source>
</evidence>
<sequence>MKKKLVTNIKKKSPLFISILYKNIFQNPKLDINCEKLITILKSLLKHEIRVLDFSHCKIGDRGATAIAKFSLEVPVEKVNLSNNKIGPKVAKSLSYALCQENCQITELDLHLNNIGNAGGNYLLEALGLDAKKSLNLSGCRFSENITIGRMFEFNSSLEILDISCNNISEVLKVPKAYRMHFAKKIAKLLTGPPP</sequence>
<dbReference type="Pfam" id="PF13516">
    <property type="entry name" value="LRR_6"/>
    <property type="match status" value="3"/>
</dbReference>
<organism evidence="1 2">
    <name type="scientific">Molorchus minor</name>
    <dbReference type="NCBI Taxonomy" id="1323400"/>
    <lineage>
        <taxon>Eukaryota</taxon>
        <taxon>Metazoa</taxon>
        <taxon>Ecdysozoa</taxon>
        <taxon>Arthropoda</taxon>
        <taxon>Hexapoda</taxon>
        <taxon>Insecta</taxon>
        <taxon>Pterygota</taxon>
        <taxon>Neoptera</taxon>
        <taxon>Endopterygota</taxon>
        <taxon>Coleoptera</taxon>
        <taxon>Polyphaga</taxon>
        <taxon>Cucujiformia</taxon>
        <taxon>Chrysomeloidea</taxon>
        <taxon>Cerambycidae</taxon>
        <taxon>Lamiinae</taxon>
        <taxon>Monochamini</taxon>
        <taxon>Molorchus</taxon>
    </lineage>
</organism>
<dbReference type="InterPro" id="IPR052394">
    <property type="entry name" value="LRR-containing"/>
</dbReference>
<dbReference type="PANTHER" id="PTHR24114">
    <property type="entry name" value="LEUCINE RICH REPEAT FAMILY PROTEIN"/>
    <property type="match status" value="1"/>
</dbReference>
<dbReference type="Proteomes" id="UP001162164">
    <property type="component" value="Unassembled WGS sequence"/>
</dbReference>
<comment type="caution">
    <text evidence="1">The sequence shown here is derived from an EMBL/GenBank/DDBJ whole genome shotgun (WGS) entry which is preliminary data.</text>
</comment>
<dbReference type="Gene3D" id="3.80.10.10">
    <property type="entry name" value="Ribonuclease Inhibitor"/>
    <property type="match status" value="1"/>
</dbReference>
<dbReference type="SUPFAM" id="SSF52047">
    <property type="entry name" value="RNI-like"/>
    <property type="match status" value="1"/>
</dbReference>
<dbReference type="SMART" id="SM00368">
    <property type="entry name" value="LRR_RI"/>
    <property type="match status" value="3"/>
</dbReference>